<keyword evidence="1" id="KW-0677">Repeat</keyword>
<dbReference type="AlphaFoldDB" id="A0A812KG24"/>
<accession>A0A812KG24</accession>
<dbReference type="PROSITE" id="PS50092">
    <property type="entry name" value="TSP1"/>
    <property type="match status" value="2"/>
</dbReference>
<dbReference type="SUPFAM" id="SSF82895">
    <property type="entry name" value="TSP-1 type 1 repeat"/>
    <property type="match status" value="2"/>
</dbReference>
<organism evidence="3 4">
    <name type="scientific">Symbiodinium pilosum</name>
    <name type="common">Dinoflagellate</name>
    <dbReference type="NCBI Taxonomy" id="2952"/>
    <lineage>
        <taxon>Eukaryota</taxon>
        <taxon>Sar</taxon>
        <taxon>Alveolata</taxon>
        <taxon>Dinophyceae</taxon>
        <taxon>Suessiales</taxon>
        <taxon>Symbiodiniaceae</taxon>
        <taxon>Symbiodinium</taxon>
    </lineage>
</organism>
<dbReference type="InterPro" id="IPR036383">
    <property type="entry name" value="TSP1_rpt_sf"/>
</dbReference>
<dbReference type="Gene3D" id="2.20.100.10">
    <property type="entry name" value="Thrombospondin type-1 (TSP1) repeat"/>
    <property type="match status" value="2"/>
</dbReference>
<sequence length="175" mass="19103">MTSEACSCTCGGGTKRRNRVIQQSPRHGGKLCQPEDKGEIAPCATQTCDICVDGRWSEWGSWSSCSATCASSYKARHRSVDRHPNFCGKPAVGLEDQYEVCKGQPNCIPDRVGSPCVTNSCSGHFRSVSNQGLHSLCMDPLDGMQSKLHVFSCTAWNTAFGNHSRLAMRLRTSRV</sequence>
<evidence type="ECO:0000256" key="2">
    <source>
        <dbReference type="ARBA" id="ARBA00023157"/>
    </source>
</evidence>
<dbReference type="InterPro" id="IPR000884">
    <property type="entry name" value="TSP1_rpt"/>
</dbReference>
<gene>
    <name evidence="3" type="primary">Thbs2</name>
    <name evidence="3" type="ORF">SPIL2461_LOCUS3043</name>
</gene>
<dbReference type="EMBL" id="CAJNIZ010003527">
    <property type="protein sequence ID" value="CAE7223312.1"/>
    <property type="molecule type" value="Genomic_DNA"/>
</dbReference>
<reference evidence="3" key="1">
    <citation type="submission" date="2021-02" db="EMBL/GenBank/DDBJ databases">
        <authorList>
            <person name="Dougan E. K."/>
            <person name="Rhodes N."/>
            <person name="Thang M."/>
            <person name="Chan C."/>
        </authorList>
    </citation>
    <scope>NUCLEOTIDE SEQUENCE</scope>
</reference>
<dbReference type="OrthoDB" id="426052at2759"/>
<dbReference type="InterPro" id="IPR052065">
    <property type="entry name" value="Compl_asym_regulator"/>
</dbReference>
<dbReference type="PANTHER" id="PTHR22906">
    <property type="entry name" value="PROPERDIN"/>
    <property type="match status" value="1"/>
</dbReference>
<keyword evidence="2" id="KW-1015">Disulfide bond</keyword>
<dbReference type="SMART" id="SM00209">
    <property type="entry name" value="TSP1"/>
    <property type="match status" value="2"/>
</dbReference>
<evidence type="ECO:0000313" key="4">
    <source>
        <dbReference type="Proteomes" id="UP000649617"/>
    </source>
</evidence>
<protein>
    <submittedName>
        <fullName evidence="3">Thbs2 protein</fullName>
    </submittedName>
</protein>
<keyword evidence="4" id="KW-1185">Reference proteome</keyword>
<dbReference type="Proteomes" id="UP000649617">
    <property type="component" value="Unassembled WGS sequence"/>
</dbReference>
<evidence type="ECO:0000256" key="1">
    <source>
        <dbReference type="ARBA" id="ARBA00022737"/>
    </source>
</evidence>
<comment type="caution">
    <text evidence="3">The sequence shown here is derived from an EMBL/GenBank/DDBJ whole genome shotgun (WGS) entry which is preliminary data.</text>
</comment>
<dbReference type="Pfam" id="PF00090">
    <property type="entry name" value="TSP_1"/>
    <property type="match status" value="2"/>
</dbReference>
<name>A0A812KG24_SYMPI</name>
<evidence type="ECO:0000313" key="3">
    <source>
        <dbReference type="EMBL" id="CAE7223312.1"/>
    </source>
</evidence>
<proteinExistence type="predicted"/>
<dbReference type="PANTHER" id="PTHR22906:SF21">
    <property type="entry name" value="SEMA DOMAIN-CONTAINING PROTEIN"/>
    <property type="match status" value="1"/>
</dbReference>